<dbReference type="EMBL" id="SJPN01000008">
    <property type="protein sequence ID" value="TWT93844.1"/>
    <property type="molecule type" value="Genomic_DNA"/>
</dbReference>
<feature type="region of interest" description="Disordered" evidence="1">
    <location>
        <begin position="94"/>
        <end position="117"/>
    </location>
</feature>
<keyword evidence="3" id="KW-1185">Reference proteome</keyword>
<feature type="compositionally biased region" description="Basic and acidic residues" evidence="1">
    <location>
        <begin position="241"/>
        <end position="256"/>
    </location>
</feature>
<dbReference type="Proteomes" id="UP000320176">
    <property type="component" value="Unassembled WGS sequence"/>
</dbReference>
<comment type="caution">
    <text evidence="2">The sequence shown here is derived from an EMBL/GenBank/DDBJ whole genome shotgun (WGS) entry which is preliminary data.</text>
</comment>
<feature type="compositionally biased region" description="Low complexity" evidence="1">
    <location>
        <begin position="195"/>
        <end position="205"/>
    </location>
</feature>
<feature type="region of interest" description="Disordered" evidence="1">
    <location>
        <begin position="158"/>
        <end position="281"/>
    </location>
</feature>
<sequence length="311" mass="32741">MSLRKFYRVGTGIQSLEDRKLMAAAALEAVIQAADTKPAFVSETRISLTQDLDLKKQLDTDAMQEDLTGMIDKIVLDEAKGKLSDLDTQIDFDRGGLSVNVGQDNGKPAPDSEEDDAEFEARIYGDSINEKAEIAEDEEDGQRFFGERSARVIINEAEKAADAASQTDENGQDAGTNGGESGSDSDSDETDDSSGDSNSEMPNPEGNGGDGNEPIGSPTDGDDKSKAGRTSETTEVLLRNDLTRDPAENDGGKKEPAPNVGSNNGGLVTNPSPESSSADAGKGIVLTPISVDVVFHNIIGTMDPLPGGPLF</sequence>
<evidence type="ECO:0000313" key="3">
    <source>
        <dbReference type="Proteomes" id="UP000320176"/>
    </source>
</evidence>
<accession>A0A5C6A1W7</accession>
<name>A0A5C6A1W7_9BACT</name>
<evidence type="ECO:0000256" key="1">
    <source>
        <dbReference type="SAM" id="MobiDB-lite"/>
    </source>
</evidence>
<gene>
    <name evidence="2" type="ORF">Pla52n_56720</name>
</gene>
<proteinExistence type="predicted"/>
<evidence type="ECO:0000313" key="2">
    <source>
        <dbReference type="EMBL" id="TWT93844.1"/>
    </source>
</evidence>
<dbReference type="AlphaFoldDB" id="A0A5C6A1W7"/>
<feature type="compositionally biased region" description="Acidic residues" evidence="1">
    <location>
        <begin position="183"/>
        <end position="194"/>
    </location>
</feature>
<organism evidence="2 3">
    <name type="scientific">Stieleria varia</name>
    <dbReference type="NCBI Taxonomy" id="2528005"/>
    <lineage>
        <taxon>Bacteria</taxon>
        <taxon>Pseudomonadati</taxon>
        <taxon>Planctomycetota</taxon>
        <taxon>Planctomycetia</taxon>
        <taxon>Pirellulales</taxon>
        <taxon>Pirellulaceae</taxon>
        <taxon>Stieleria</taxon>
    </lineage>
</organism>
<protein>
    <submittedName>
        <fullName evidence="2">Uncharacterized protein</fullName>
    </submittedName>
</protein>
<feature type="compositionally biased region" description="Polar residues" evidence="1">
    <location>
        <begin position="260"/>
        <end position="278"/>
    </location>
</feature>
<reference evidence="2 3" key="1">
    <citation type="submission" date="2019-02" db="EMBL/GenBank/DDBJ databases">
        <title>Deep-cultivation of Planctomycetes and their phenomic and genomic characterization uncovers novel biology.</title>
        <authorList>
            <person name="Wiegand S."/>
            <person name="Jogler M."/>
            <person name="Boedeker C."/>
            <person name="Pinto D."/>
            <person name="Vollmers J."/>
            <person name="Rivas-Marin E."/>
            <person name="Kohn T."/>
            <person name="Peeters S.H."/>
            <person name="Heuer A."/>
            <person name="Rast P."/>
            <person name="Oberbeckmann S."/>
            <person name="Bunk B."/>
            <person name="Jeske O."/>
            <person name="Meyerdierks A."/>
            <person name="Storesund J.E."/>
            <person name="Kallscheuer N."/>
            <person name="Luecker S."/>
            <person name="Lage O.M."/>
            <person name="Pohl T."/>
            <person name="Merkel B.J."/>
            <person name="Hornburger P."/>
            <person name="Mueller R.-W."/>
            <person name="Bruemmer F."/>
            <person name="Labrenz M."/>
            <person name="Spormann A.M."/>
            <person name="Op Den Camp H."/>
            <person name="Overmann J."/>
            <person name="Amann R."/>
            <person name="Jetten M.S.M."/>
            <person name="Mascher T."/>
            <person name="Medema M.H."/>
            <person name="Devos D.P."/>
            <person name="Kaster A.-K."/>
            <person name="Ovreas L."/>
            <person name="Rohde M."/>
            <person name="Galperin M.Y."/>
            <person name="Jogler C."/>
        </authorList>
    </citation>
    <scope>NUCLEOTIDE SEQUENCE [LARGE SCALE GENOMIC DNA]</scope>
    <source>
        <strain evidence="2 3">Pla52n</strain>
    </source>
</reference>
<dbReference type="RefSeq" id="WP_146522662.1">
    <property type="nucleotide sequence ID" value="NZ_CP151726.1"/>
</dbReference>